<proteinExistence type="predicted"/>
<dbReference type="PANTHER" id="PTHR34606">
    <property type="entry name" value="BON DOMAIN-CONTAINING PROTEIN"/>
    <property type="match status" value="1"/>
</dbReference>
<feature type="domain" description="BON" evidence="1">
    <location>
        <begin position="16"/>
        <end position="84"/>
    </location>
</feature>
<dbReference type="PANTHER" id="PTHR34606:SF15">
    <property type="entry name" value="BON DOMAIN-CONTAINING PROTEIN"/>
    <property type="match status" value="1"/>
</dbReference>
<protein>
    <recommendedName>
        <fullName evidence="1">BON domain-containing protein</fullName>
    </recommendedName>
</protein>
<reference evidence="2" key="1">
    <citation type="journal article" date="2010" name="Nature">
        <title>The dynamic genome of Hydra.</title>
        <authorList>
            <person name="Chapman J.A."/>
            <person name="Kirkness E.F."/>
            <person name="Simakov O."/>
            <person name="Hampson S.E."/>
            <person name="Mitros T."/>
            <person name="Weinmaier T."/>
            <person name="Rattei T."/>
            <person name="Balasubramanian P.G."/>
            <person name="Borman J."/>
            <person name="Busam D."/>
            <person name="Disbennett K."/>
            <person name="Pfannkoch C."/>
            <person name="Sumin N."/>
            <person name="Sutton G."/>
            <person name="Viswanathan L."/>
            <person name="Walenz B."/>
            <person name="Goodstein D.M."/>
            <person name="Hellsten U."/>
            <person name="Kawashima T."/>
            <person name="Prochnik S.E."/>
            <person name="Putnam N.H."/>
            <person name="Shu S."/>
            <person name="Blumberg B."/>
            <person name="Dana C.E."/>
            <person name="Gee L."/>
            <person name="Kibler D.F."/>
            <person name="Law L."/>
            <person name="Lindgens D."/>
            <person name="Martinez D.E."/>
            <person name="Peng J."/>
            <person name="Wigge P.A."/>
            <person name="Bertulat B."/>
            <person name="Guder C."/>
            <person name="Nakamura Y."/>
            <person name="Ozbek S."/>
            <person name="Watanabe H."/>
            <person name="Khalturin K."/>
            <person name="Hemmrich G."/>
            <person name="Franke A."/>
            <person name="Augustin R."/>
            <person name="Fraune S."/>
            <person name="Hayakawa E."/>
            <person name="Hayakawa S."/>
            <person name="Hirose M."/>
            <person name="Hwang J."/>
            <person name="Ikeo K."/>
            <person name="Nishimiya-Fujisawa C."/>
            <person name="Ogura A."/>
            <person name="Takahashi T."/>
            <person name="Steinmetz P.R."/>
            <person name="Zhang X."/>
            <person name="Aufschnaiter R."/>
            <person name="Eder M.K."/>
            <person name="Gorny A.K."/>
            <person name="Salvenmoser W."/>
            <person name="Heimberg A.M."/>
            <person name="Wheeler B.M."/>
            <person name="Peterson K.J."/>
            <person name="Boettger A."/>
            <person name="Tischler P."/>
            <person name="Wolf A."/>
            <person name="Gojobori T."/>
            <person name="Remington K.A."/>
            <person name="Strausberg R.L."/>
            <person name="Venter J."/>
            <person name="Technau U."/>
            <person name="Hobmayer B."/>
            <person name="Bosch T.C."/>
            <person name="Holstein T.W."/>
            <person name="Fujisawa T."/>
            <person name="Bode H.R."/>
            <person name="David C.N."/>
            <person name="Rokhsar D.S."/>
            <person name="Steele R.E."/>
        </authorList>
    </citation>
    <scope>NUCLEOTIDE SEQUENCE</scope>
</reference>
<evidence type="ECO:0000259" key="1">
    <source>
        <dbReference type="PROSITE" id="PS50914"/>
    </source>
</evidence>
<organism evidence="2">
    <name type="scientific">Curvibacter symbiont subsp. Hydra magnipapillata</name>
    <dbReference type="NCBI Taxonomy" id="667019"/>
    <lineage>
        <taxon>Bacteria</taxon>
        <taxon>Pseudomonadati</taxon>
        <taxon>Pseudomonadota</taxon>
        <taxon>Betaproteobacteria</taxon>
        <taxon>Burkholderiales</taxon>
        <taxon>Comamonadaceae</taxon>
        <taxon>Curvibacter</taxon>
    </lineage>
</organism>
<dbReference type="PROSITE" id="PS50914">
    <property type="entry name" value="BON"/>
    <property type="match status" value="1"/>
</dbReference>
<dbReference type="EMBL" id="FN543104">
    <property type="protein sequence ID" value="CBA29677.1"/>
    <property type="molecule type" value="Genomic_DNA"/>
</dbReference>
<sequence length="84" mass="9020">MDNAVPNANSDAVNVSDMDVTEHVKTALHQNATLQAFDITVLTIKGDVRLMGTLDTQAQITEALQVARAAQGVHSIHDELTLKP</sequence>
<gene>
    <name evidence="2" type="ORF">Csp_A13340</name>
</gene>
<evidence type="ECO:0000313" key="2">
    <source>
        <dbReference type="EMBL" id="CBA29677.1"/>
    </source>
</evidence>
<dbReference type="InterPro" id="IPR007055">
    <property type="entry name" value="BON_dom"/>
</dbReference>
<name>C9YB33_CURXX</name>
<accession>C9YB33</accession>
<dbReference type="Gene3D" id="3.30.1340.30">
    <property type="match status" value="1"/>
</dbReference>
<dbReference type="InterPro" id="IPR051686">
    <property type="entry name" value="Lipoprotein_DolP"/>
</dbReference>
<dbReference type="Pfam" id="PF04972">
    <property type="entry name" value="BON"/>
    <property type="match status" value="1"/>
</dbReference>
<dbReference type="AlphaFoldDB" id="C9YB33"/>